<protein>
    <recommendedName>
        <fullName evidence="7">EamA domain-containing protein</fullName>
    </recommendedName>
</protein>
<proteinExistence type="inferred from homology"/>
<feature type="transmembrane region" description="Helical" evidence="6">
    <location>
        <begin position="214"/>
        <end position="232"/>
    </location>
</feature>
<feature type="transmembrane region" description="Helical" evidence="6">
    <location>
        <begin position="122"/>
        <end position="140"/>
    </location>
</feature>
<evidence type="ECO:0000256" key="6">
    <source>
        <dbReference type="SAM" id="Phobius"/>
    </source>
</evidence>
<comment type="subcellular location">
    <subcellularLocation>
        <location evidence="1">Membrane</location>
        <topology evidence="1">Multi-pass membrane protein</topology>
    </subcellularLocation>
</comment>
<feature type="transmembrane region" description="Helical" evidence="6">
    <location>
        <begin position="92"/>
        <end position="110"/>
    </location>
</feature>
<feature type="transmembrane region" description="Helical" evidence="6">
    <location>
        <begin position="177"/>
        <end position="202"/>
    </location>
</feature>
<evidence type="ECO:0000313" key="9">
    <source>
        <dbReference type="Proteomes" id="UP000679725"/>
    </source>
</evidence>
<feature type="transmembrane region" description="Helical" evidence="6">
    <location>
        <begin position="12"/>
        <end position="32"/>
    </location>
</feature>
<feature type="transmembrane region" description="Helical" evidence="6">
    <location>
        <begin position="67"/>
        <end position="86"/>
    </location>
</feature>
<gene>
    <name evidence="8" type="ORF">DYBT9623_02548</name>
</gene>
<feature type="transmembrane region" description="Helical" evidence="6">
    <location>
        <begin position="272"/>
        <end position="290"/>
    </location>
</feature>
<feature type="transmembrane region" description="Helical" evidence="6">
    <location>
        <begin position="38"/>
        <end position="55"/>
    </location>
</feature>
<name>A0ABN7R6Y6_9BACT</name>
<dbReference type="Pfam" id="PF00892">
    <property type="entry name" value="EamA"/>
    <property type="match status" value="2"/>
</dbReference>
<feature type="domain" description="EamA" evidence="7">
    <location>
        <begin position="146"/>
        <end position="286"/>
    </location>
</feature>
<accession>A0ABN7R6Y6</accession>
<keyword evidence="9" id="KW-1185">Reference proteome</keyword>
<evidence type="ECO:0000256" key="3">
    <source>
        <dbReference type="ARBA" id="ARBA00022692"/>
    </source>
</evidence>
<keyword evidence="3 6" id="KW-0812">Transmembrane</keyword>
<dbReference type="InterPro" id="IPR000620">
    <property type="entry name" value="EamA_dom"/>
</dbReference>
<reference evidence="8 9" key="1">
    <citation type="submission" date="2021-04" db="EMBL/GenBank/DDBJ databases">
        <authorList>
            <person name="Rodrigo-Torres L."/>
            <person name="Arahal R. D."/>
            <person name="Lucena T."/>
        </authorList>
    </citation>
    <scope>NUCLEOTIDE SEQUENCE [LARGE SCALE GENOMIC DNA]</scope>
    <source>
        <strain evidence="8 9">CECT 9623</strain>
    </source>
</reference>
<organism evidence="8 9">
    <name type="scientific">Dyadobacter linearis</name>
    <dbReference type="NCBI Taxonomy" id="2823330"/>
    <lineage>
        <taxon>Bacteria</taxon>
        <taxon>Pseudomonadati</taxon>
        <taxon>Bacteroidota</taxon>
        <taxon>Cytophagia</taxon>
        <taxon>Cytophagales</taxon>
        <taxon>Spirosomataceae</taxon>
        <taxon>Dyadobacter</taxon>
    </lineage>
</organism>
<feature type="transmembrane region" description="Helical" evidence="6">
    <location>
        <begin position="146"/>
        <end position="165"/>
    </location>
</feature>
<sequence length="309" mass="34281">MFSSTTLRSYLHLHFLVLIWGFTAIVGLLVTISPISLVLYRTLFAAIGLGAVIFFKQKSFKTNATDLRRMLAVGFILSAHWMLFFASARVSTASVCLAGMATTSLWTSIIEPLVNKKSIRPLEVALGILAFAGLYVVFRFEFDHALGLLLALASALLAAMFTVANSRLVQRIDAYTITFYEMIGATVFSLIALVIAETFGWTGNAPYLPETGDWVWILFLAWICTVYASTMATQLMKQFSAYLINLTINLEPVYGIALAFLFFGEKERMTTAFYWGTTLILLAVLLYPMLSGSIFDRGNRKVSDARKGT</sequence>
<dbReference type="RefSeq" id="WP_215233895.1">
    <property type="nucleotide sequence ID" value="NZ_CAJRAU010000003.1"/>
</dbReference>
<keyword evidence="5 6" id="KW-0472">Membrane</keyword>
<feature type="transmembrane region" description="Helical" evidence="6">
    <location>
        <begin position="239"/>
        <end position="260"/>
    </location>
</feature>
<comment type="caution">
    <text evidence="8">The sequence shown here is derived from an EMBL/GenBank/DDBJ whole genome shotgun (WGS) entry which is preliminary data.</text>
</comment>
<evidence type="ECO:0000259" key="7">
    <source>
        <dbReference type="Pfam" id="PF00892"/>
    </source>
</evidence>
<comment type="similarity">
    <text evidence="2">Belongs to the EamA transporter family.</text>
</comment>
<dbReference type="PANTHER" id="PTHR32322">
    <property type="entry name" value="INNER MEMBRANE TRANSPORTER"/>
    <property type="match status" value="1"/>
</dbReference>
<evidence type="ECO:0000256" key="2">
    <source>
        <dbReference type="ARBA" id="ARBA00007362"/>
    </source>
</evidence>
<keyword evidence="4 6" id="KW-1133">Transmembrane helix</keyword>
<dbReference type="SUPFAM" id="SSF103481">
    <property type="entry name" value="Multidrug resistance efflux transporter EmrE"/>
    <property type="match status" value="2"/>
</dbReference>
<evidence type="ECO:0000256" key="5">
    <source>
        <dbReference type="ARBA" id="ARBA00023136"/>
    </source>
</evidence>
<dbReference type="EMBL" id="CAJRAU010000003">
    <property type="protein sequence ID" value="CAG5069811.1"/>
    <property type="molecule type" value="Genomic_DNA"/>
</dbReference>
<evidence type="ECO:0000256" key="4">
    <source>
        <dbReference type="ARBA" id="ARBA00022989"/>
    </source>
</evidence>
<feature type="domain" description="EamA" evidence="7">
    <location>
        <begin position="16"/>
        <end position="138"/>
    </location>
</feature>
<evidence type="ECO:0000256" key="1">
    <source>
        <dbReference type="ARBA" id="ARBA00004141"/>
    </source>
</evidence>
<dbReference type="PANTHER" id="PTHR32322:SF2">
    <property type="entry name" value="EAMA DOMAIN-CONTAINING PROTEIN"/>
    <property type="match status" value="1"/>
</dbReference>
<evidence type="ECO:0000313" key="8">
    <source>
        <dbReference type="EMBL" id="CAG5069811.1"/>
    </source>
</evidence>
<dbReference type="InterPro" id="IPR037185">
    <property type="entry name" value="EmrE-like"/>
</dbReference>
<dbReference type="Proteomes" id="UP000679725">
    <property type="component" value="Unassembled WGS sequence"/>
</dbReference>
<dbReference type="InterPro" id="IPR050638">
    <property type="entry name" value="AA-Vitamin_Transporters"/>
</dbReference>